<dbReference type="OrthoDB" id="17262at2759"/>
<gene>
    <name evidence="2" type="ORF">AWRI3580_g1662</name>
</gene>
<dbReference type="InterPro" id="IPR029060">
    <property type="entry name" value="PIN-like_dom_sf"/>
</dbReference>
<protein>
    <submittedName>
        <fullName evidence="2">Protein MKT1</fullName>
    </submittedName>
</protein>
<comment type="caution">
    <text evidence="2">The sequence shown here is derived from an EMBL/GenBank/DDBJ whole genome shotgun (WGS) entry which is preliminary data.</text>
</comment>
<dbReference type="Pfam" id="PF12247">
    <property type="entry name" value="MKT1_N"/>
    <property type="match status" value="1"/>
</dbReference>
<evidence type="ECO:0000259" key="1">
    <source>
        <dbReference type="Pfam" id="PF12247"/>
    </source>
</evidence>
<feature type="domain" description="Post-transcriptional regulator MKT1 N-terminal" evidence="1">
    <location>
        <begin position="332"/>
        <end position="412"/>
    </location>
</feature>
<proteinExistence type="predicted"/>
<dbReference type="Gene3D" id="3.40.50.1010">
    <property type="entry name" value="5'-nuclease"/>
    <property type="match status" value="1"/>
</dbReference>
<accession>A0A1E5RQ25</accession>
<evidence type="ECO:0000313" key="3">
    <source>
        <dbReference type="Proteomes" id="UP000095358"/>
    </source>
</evidence>
<dbReference type="Proteomes" id="UP000095358">
    <property type="component" value="Unassembled WGS sequence"/>
</dbReference>
<name>A0A1E5RQ25_HANUV</name>
<dbReference type="AlphaFoldDB" id="A0A1E5RQ25"/>
<organism evidence="2 3">
    <name type="scientific">Hanseniaspora uvarum</name>
    <name type="common">Yeast</name>
    <name type="synonym">Kloeckera apiculata</name>
    <dbReference type="NCBI Taxonomy" id="29833"/>
    <lineage>
        <taxon>Eukaryota</taxon>
        <taxon>Fungi</taxon>
        <taxon>Dikarya</taxon>
        <taxon>Ascomycota</taxon>
        <taxon>Saccharomycotina</taxon>
        <taxon>Saccharomycetes</taxon>
        <taxon>Saccharomycodales</taxon>
        <taxon>Saccharomycodaceae</taxon>
        <taxon>Hanseniaspora</taxon>
    </lineage>
</organism>
<evidence type="ECO:0000313" key="2">
    <source>
        <dbReference type="EMBL" id="OEJ88803.1"/>
    </source>
</evidence>
<dbReference type="SUPFAM" id="SSF88723">
    <property type="entry name" value="PIN domain-like"/>
    <property type="match status" value="1"/>
</dbReference>
<reference evidence="3" key="1">
    <citation type="journal article" date="2016" name="Genome Announc.">
        <title>Genome sequences of three species of Hanseniaspora isolated from spontaneous wine fermentations.</title>
        <authorList>
            <person name="Sternes P.R."/>
            <person name="Lee D."/>
            <person name="Kutyna D.R."/>
            <person name="Borneman A.R."/>
        </authorList>
    </citation>
    <scope>NUCLEOTIDE SEQUENCE [LARGE SCALE GENOMIC DNA]</scope>
    <source>
        <strain evidence="3">AWRI3580</strain>
    </source>
</reference>
<keyword evidence="3" id="KW-1185">Reference proteome</keyword>
<dbReference type="VEuPathDB" id="FungiDB:AWRI3580_g1662"/>
<sequence length="624" mass="72576">MIVVDTKLANYLAENPKLINKSSIDELKGITLGVDLKYLIEHISLNVLDRKDRLINFLNDSDLFDKLSGLVLKFIKDLKVKYNINVFVVLSGLRNFSQWERIKNMDKTHGDNKFNGSFVDKLNKSQWINFFIKNDFFNYLVAPYTSLTQLVYMYSTGVINAIFGPTDLLMFNRINRIIVDISSTDLSTFGHLDKFELFKNLGIKQQLEFTELNLILKNSLQPVQFNITNINNEKFKKIVEINKKTPLKISFLNEKQQDLLEKAIMTLYAAPILTLSGQVNTYNLLVIPAESDNDEKNSAIIDDEEDEDLEDDEKFKYLTIYSKTPLKVIDPPSDSFEFLGKKIPNEIYFYQSLGLIDHLESILESICYGSVIDSTDVKTNETVLTKLIKDIKLKELKLIVNCMPKYFHKQNILYQNINKTEIFTFNLESLPASELKKYKRISFTLSENNNLKQFIEKNDFINTNFKKLSFHEAINDAESLIMTVFWRVLSNIFDFGSDIKTDDTENTISFKESKLIKTFEKIQNNIELFRTDQDIILFIIMNLIKQHLSATNEINFETINQFTNIFKESFETVLIWTLLTGDFDRTIFESTDDWKKSLVQILPLSDLLILDEKRIHLDSYITLL</sequence>
<dbReference type="EMBL" id="LPNN01000004">
    <property type="protein sequence ID" value="OEJ88803.1"/>
    <property type="molecule type" value="Genomic_DNA"/>
</dbReference>
<dbReference type="STRING" id="29833.A0A1E5RQ25"/>
<dbReference type="InterPro" id="IPR022040">
    <property type="entry name" value="MKT1_N"/>
</dbReference>